<proteinExistence type="predicted"/>
<dbReference type="InterPro" id="IPR041490">
    <property type="entry name" value="KstR2_TetR_C"/>
</dbReference>
<dbReference type="AlphaFoldDB" id="A0A1Y5S8I3"/>
<dbReference type="InterPro" id="IPR050109">
    <property type="entry name" value="HTH-type_TetR-like_transc_reg"/>
</dbReference>
<dbReference type="InterPro" id="IPR009057">
    <property type="entry name" value="Homeodomain-like_sf"/>
</dbReference>
<dbReference type="InterPro" id="IPR001647">
    <property type="entry name" value="HTH_TetR"/>
</dbReference>
<dbReference type="SUPFAM" id="SSF48498">
    <property type="entry name" value="Tetracyclin repressor-like, C-terminal domain"/>
    <property type="match status" value="1"/>
</dbReference>
<evidence type="ECO:0000256" key="2">
    <source>
        <dbReference type="ARBA" id="ARBA00023015"/>
    </source>
</evidence>
<keyword evidence="4" id="KW-0804">Transcription</keyword>
<dbReference type="InterPro" id="IPR036271">
    <property type="entry name" value="Tet_transcr_reg_TetR-rel_C_sf"/>
</dbReference>
<reference evidence="7 8" key="1">
    <citation type="submission" date="2017-03" db="EMBL/GenBank/DDBJ databases">
        <authorList>
            <person name="Afonso C.L."/>
            <person name="Miller P.J."/>
            <person name="Scott M.A."/>
            <person name="Spackman E."/>
            <person name="Goraichik I."/>
            <person name="Dimitrov K.M."/>
            <person name="Suarez D.L."/>
            <person name="Swayne D.E."/>
        </authorList>
    </citation>
    <scope>NUCLEOTIDE SEQUENCE [LARGE SCALE GENOMIC DNA]</scope>
    <source>
        <strain evidence="7 8">CECT 8397</strain>
    </source>
</reference>
<name>A0A1Y5S8I3_9RHOB</name>
<dbReference type="Proteomes" id="UP000193623">
    <property type="component" value="Unassembled WGS sequence"/>
</dbReference>
<evidence type="ECO:0000313" key="8">
    <source>
        <dbReference type="Proteomes" id="UP000193623"/>
    </source>
</evidence>
<dbReference type="GO" id="GO:0003700">
    <property type="term" value="F:DNA-binding transcription factor activity"/>
    <property type="evidence" value="ECO:0007669"/>
    <property type="project" value="TreeGrafter"/>
</dbReference>
<dbReference type="Pfam" id="PF00440">
    <property type="entry name" value="TetR_N"/>
    <property type="match status" value="1"/>
</dbReference>
<evidence type="ECO:0000256" key="5">
    <source>
        <dbReference type="PROSITE-ProRule" id="PRU00335"/>
    </source>
</evidence>
<keyword evidence="2" id="KW-0805">Transcription regulation</keyword>
<sequence>MALLERNERTFIFAMTQEHRTKQFIRNAARRLFAEKGYNAVAMRDIAQSIGKQPGGLYNHFASKQAILVDLMVENLERAHKAAIAPIDPDATPLQNLEAFVRGHIHHNIENPDDIFIAYMELRSLEGDGAQAVMSKRDTYESALRSILQAGHDSGAFLLTDPAIQARAILSMLGGITVWYRQTGPQSPADITECYVRAALQSVGAPYSPPTKRPNDV</sequence>
<evidence type="ECO:0000256" key="4">
    <source>
        <dbReference type="ARBA" id="ARBA00023163"/>
    </source>
</evidence>
<dbReference type="SUPFAM" id="SSF46689">
    <property type="entry name" value="Homeodomain-like"/>
    <property type="match status" value="1"/>
</dbReference>
<dbReference type="PANTHER" id="PTHR30055">
    <property type="entry name" value="HTH-TYPE TRANSCRIPTIONAL REGULATOR RUTR"/>
    <property type="match status" value="1"/>
</dbReference>
<dbReference type="Pfam" id="PF17932">
    <property type="entry name" value="TetR_C_24"/>
    <property type="match status" value="1"/>
</dbReference>
<dbReference type="PANTHER" id="PTHR30055:SF175">
    <property type="entry name" value="HTH-TYPE TRANSCRIPTIONAL REPRESSOR KSTR2"/>
    <property type="match status" value="1"/>
</dbReference>
<accession>A0A1Y5S8I3</accession>
<evidence type="ECO:0000256" key="3">
    <source>
        <dbReference type="ARBA" id="ARBA00023125"/>
    </source>
</evidence>
<dbReference type="GO" id="GO:0000976">
    <property type="term" value="F:transcription cis-regulatory region binding"/>
    <property type="evidence" value="ECO:0007669"/>
    <property type="project" value="TreeGrafter"/>
</dbReference>
<protein>
    <submittedName>
        <fullName evidence="7">HTH-type transcriptional repressor KstR2</fullName>
    </submittedName>
</protein>
<keyword evidence="1" id="KW-0678">Repressor</keyword>
<dbReference type="Gene3D" id="1.10.357.10">
    <property type="entry name" value="Tetracycline Repressor, domain 2"/>
    <property type="match status" value="1"/>
</dbReference>
<evidence type="ECO:0000259" key="6">
    <source>
        <dbReference type="PROSITE" id="PS50977"/>
    </source>
</evidence>
<organism evidence="7 8">
    <name type="scientific">Pseudooctadecabacter jejudonensis</name>
    <dbReference type="NCBI Taxonomy" id="1391910"/>
    <lineage>
        <taxon>Bacteria</taxon>
        <taxon>Pseudomonadati</taxon>
        <taxon>Pseudomonadota</taxon>
        <taxon>Alphaproteobacteria</taxon>
        <taxon>Rhodobacterales</taxon>
        <taxon>Paracoccaceae</taxon>
        <taxon>Pseudooctadecabacter</taxon>
    </lineage>
</organism>
<keyword evidence="3 5" id="KW-0238">DNA-binding</keyword>
<keyword evidence="8" id="KW-1185">Reference proteome</keyword>
<evidence type="ECO:0000256" key="1">
    <source>
        <dbReference type="ARBA" id="ARBA00022491"/>
    </source>
</evidence>
<gene>
    <name evidence="7" type="primary">kstR2</name>
    <name evidence="7" type="ORF">PSJ8397_01747</name>
</gene>
<evidence type="ECO:0000313" key="7">
    <source>
        <dbReference type="EMBL" id="SLN34909.1"/>
    </source>
</evidence>
<feature type="DNA-binding region" description="H-T-H motif" evidence="5">
    <location>
        <begin position="42"/>
        <end position="61"/>
    </location>
</feature>
<dbReference type="PRINTS" id="PR00455">
    <property type="entry name" value="HTHTETR"/>
</dbReference>
<feature type="domain" description="HTH tetR-type" evidence="6">
    <location>
        <begin position="19"/>
        <end position="79"/>
    </location>
</feature>
<dbReference type="PROSITE" id="PS50977">
    <property type="entry name" value="HTH_TETR_2"/>
    <property type="match status" value="1"/>
</dbReference>
<dbReference type="EMBL" id="FWFT01000002">
    <property type="protein sequence ID" value="SLN34909.1"/>
    <property type="molecule type" value="Genomic_DNA"/>
</dbReference>